<comment type="caution">
    <text evidence="2">The sequence shown here is derived from an EMBL/GenBank/DDBJ whole genome shotgun (WGS) entry which is preliminary data.</text>
</comment>
<dbReference type="InterPro" id="IPR009003">
    <property type="entry name" value="Peptidase_S1_PA"/>
</dbReference>
<dbReference type="SUPFAM" id="SSF50494">
    <property type="entry name" value="Trypsin-like serine proteases"/>
    <property type="match status" value="1"/>
</dbReference>
<protein>
    <submittedName>
        <fullName evidence="2">43887_t:CDS:1</fullName>
    </submittedName>
</protein>
<accession>A0ABN7VSK0</accession>
<dbReference type="Gene3D" id="2.40.10.10">
    <property type="entry name" value="Trypsin-like serine proteases"/>
    <property type="match status" value="2"/>
</dbReference>
<feature type="region of interest" description="Disordered" evidence="1">
    <location>
        <begin position="62"/>
        <end position="108"/>
    </location>
</feature>
<gene>
    <name evidence="2" type="ORF">GMARGA_LOCUS21664</name>
</gene>
<dbReference type="Proteomes" id="UP000789901">
    <property type="component" value="Unassembled WGS sequence"/>
</dbReference>
<evidence type="ECO:0000313" key="2">
    <source>
        <dbReference type="EMBL" id="CAG8793775.1"/>
    </source>
</evidence>
<feature type="compositionally biased region" description="Polar residues" evidence="1">
    <location>
        <begin position="73"/>
        <end position="108"/>
    </location>
</feature>
<dbReference type="InterPro" id="IPR043504">
    <property type="entry name" value="Peptidase_S1_PA_chymotrypsin"/>
</dbReference>
<reference evidence="2 3" key="1">
    <citation type="submission" date="2021-06" db="EMBL/GenBank/DDBJ databases">
        <authorList>
            <person name="Kallberg Y."/>
            <person name="Tangrot J."/>
            <person name="Rosling A."/>
        </authorList>
    </citation>
    <scope>NUCLEOTIDE SEQUENCE [LARGE SCALE GENOMIC DNA]</scope>
    <source>
        <strain evidence="2 3">120-4 pot B 10/14</strain>
    </source>
</reference>
<sequence>VNNSLSKLNEIFNQINTLVNNFDVVNVIISNQYKVNNIVIYLDQPELYQAFINSTKKLNPTPIIEGPNEAIKENSSSTLKSRENNSPILESRENNSPTLESRENNSPTLESREIQLRILSGYSIAQIHEGYLYRCTAGFWVRQQGLTYLTTVGHCALNATLDPHGSIRFFFIIPGTDQLKFFGNMTRFEVEPVDRGFILQFDEHFESPYIYSKELQVPLFAIADFTRTPVHFIDGTLLCKSGSTTGYSCGRVKSIIVNTVMSHDGYGKFNYTGMVEVNTRGEYGDSGSPVFSFSNPLGSRTGVNLFGMVIGVTRDESTILFTPLYQILDSDMDVVTNQE</sequence>
<evidence type="ECO:0000256" key="1">
    <source>
        <dbReference type="SAM" id="MobiDB-lite"/>
    </source>
</evidence>
<name>A0ABN7VSK0_GIGMA</name>
<proteinExistence type="predicted"/>
<keyword evidence="3" id="KW-1185">Reference proteome</keyword>
<feature type="non-terminal residue" evidence="2">
    <location>
        <position position="1"/>
    </location>
</feature>
<dbReference type="EMBL" id="CAJVQB010020193">
    <property type="protein sequence ID" value="CAG8793775.1"/>
    <property type="molecule type" value="Genomic_DNA"/>
</dbReference>
<organism evidence="2 3">
    <name type="scientific">Gigaspora margarita</name>
    <dbReference type="NCBI Taxonomy" id="4874"/>
    <lineage>
        <taxon>Eukaryota</taxon>
        <taxon>Fungi</taxon>
        <taxon>Fungi incertae sedis</taxon>
        <taxon>Mucoromycota</taxon>
        <taxon>Glomeromycotina</taxon>
        <taxon>Glomeromycetes</taxon>
        <taxon>Diversisporales</taxon>
        <taxon>Gigasporaceae</taxon>
        <taxon>Gigaspora</taxon>
    </lineage>
</organism>
<evidence type="ECO:0000313" key="3">
    <source>
        <dbReference type="Proteomes" id="UP000789901"/>
    </source>
</evidence>